<dbReference type="FunFam" id="3.30.310.10:FF:000010">
    <property type="entry name" value="TATA-box-binding protein"/>
    <property type="match status" value="1"/>
</dbReference>
<dbReference type="GO" id="GO:0003700">
    <property type="term" value="F:DNA-binding transcription factor activity"/>
    <property type="evidence" value="ECO:0007669"/>
    <property type="project" value="UniProtKB-UniRule"/>
</dbReference>
<dbReference type="GO" id="GO:0006352">
    <property type="term" value="P:DNA-templated transcription initiation"/>
    <property type="evidence" value="ECO:0007669"/>
    <property type="project" value="InterPro"/>
</dbReference>
<dbReference type="Gene3D" id="3.30.310.10">
    <property type="entry name" value="TATA-Binding Protein"/>
    <property type="match status" value="2"/>
</dbReference>
<reference evidence="9" key="1">
    <citation type="journal article" date="2020" name="mSystems">
        <title>Genome- and Community-Level Interaction Insights into Carbon Utilization and Element Cycling Functions of Hydrothermarchaeota in Hydrothermal Sediment.</title>
        <authorList>
            <person name="Zhou Z."/>
            <person name="Liu Y."/>
            <person name="Xu W."/>
            <person name="Pan J."/>
            <person name="Luo Z.H."/>
            <person name="Li M."/>
        </authorList>
    </citation>
    <scope>NUCLEOTIDE SEQUENCE [LARGE SCALE GENOMIC DNA]</scope>
    <source>
        <strain evidence="9">SpSt-637</strain>
        <strain evidence="8">SpSt-667</strain>
    </source>
</reference>
<feature type="repeat" description="1" evidence="7">
    <location>
        <begin position="1"/>
        <end position="77"/>
    </location>
</feature>
<dbReference type="SUPFAM" id="SSF55945">
    <property type="entry name" value="TATA-box binding protein-like"/>
    <property type="match status" value="2"/>
</dbReference>
<keyword evidence="3 7" id="KW-0805">Transcription regulation</keyword>
<proteinExistence type="inferred from homology"/>
<dbReference type="PANTHER" id="PTHR10126">
    <property type="entry name" value="TATA-BOX BINDING PROTEIN"/>
    <property type="match status" value="1"/>
</dbReference>
<accession>A0A7C4JK84</accession>
<dbReference type="GO" id="GO:0003677">
    <property type="term" value="F:DNA binding"/>
    <property type="evidence" value="ECO:0007669"/>
    <property type="project" value="UniProtKB-KW"/>
</dbReference>
<gene>
    <name evidence="7" type="primary">tbp</name>
    <name evidence="9" type="ORF">ENU08_05490</name>
    <name evidence="8" type="ORF">ENU41_06560</name>
</gene>
<keyword evidence="2 7" id="KW-0677">Repeat</keyword>
<dbReference type="EMBL" id="DTCK01000040">
    <property type="protein sequence ID" value="HGQ36320.1"/>
    <property type="molecule type" value="Genomic_DNA"/>
</dbReference>
<dbReference type="FunFam" id="3.30.310.10:FF:000007">
    <property type="entry name" value="TATA-box-binding protein"/>
    <property type="match status" value="1"/>
</dbReference>
<evidence type="ECO:0000256" key="3">
    <source>
        <dbReference type="ARBA" id="ARBA00023015"/>
    </source>
</evidence>
<comment type="function">
    <text evidence="6 7">General factor that plays a role in the activation of archaeal genes transcribed by RNA polymerase. Binds specifically to the TATA box promoter element which lies close to the position of transcription initiation.</text>
</comment>
<name>A0A7C4JK84_9CREN</name>
<dbReference type="NCBIfam" id="NF001593">
    <property type="entry name" value="PRK00394.1-2"/>
    <property type="match status" value="1"/>
</dbReference>
<dbReference type="AlphaFoldDB" id="A0A7C4JK84"/>
<keyword evidence="4 7" id="KW-0238">DNA-binding</keyword>
<comment type="caution">
    <text evidence="9">The sequence shown here is derived from an EMBL/GenBank/DDBJ whole genome shotgun (WGS) entry which is preliminary data.</text>
</comment>
<evidence type="ECO:0000256" key="4">
    <source>
        <dbReference type="ARBA" id="ARBA00023125"/>
    </source>
</evidence>
<dbReference type="EMBL" id="DTBD01000048">
    <property type="protein sequence ID" value="HGQ64680.1"/>
    <property type="molecule type" value="Genomic_DNA"/>
</dbReference>
<dbReference type="Pfam" id="PF00352">
    <property type="entry name" value="TBP"/>
    <property type="match status" value="2"/>
</dbReference>
<evidence type="ECO:0000256" key="2">
    <source>
        <dbReference type="ARBA" id="ARBA00022737"/>
    </source>
</evidence>
<dbReference type="HAMAP" id="MF_00408">
    <property type="entry name" value="TATA_bind_prot_arch"/>
    <property type="match status" value="1"/>
</dbReference>
<dbReference type="CDD" id="cd04518">
    <property type="entry name" value="TBP_archaea"/>
    <property type="match status" value="1"/>
</dbReference>
<dbReference type="InterPro" id="IPR000814">
    <property type="entry name" value="TBP"/>
</dbReference>
<organism evidence="9">
    <name type="scientific">Ignisphaera aggregans</name>
    <dbReference type="NCBI Taxonomy" id="334771"/>
    <lineage>
        <taxon>Archaea</taxon>
        <taxon>Thermoproteota</taxon>
        <taxon>Thermoprotei</taxon>
        <taxon>Desulfurococcales</taxon>
        <taxon>Desulfurococcaceae</taxon>
        <taxon>Ignisphaera</taxon>
    </lineage>
</organism>
<protein>
    <recommendedName>
        <fullName evidence="7">TATA-box-binding protein</fullName>
    </recommendedName>
    <alternativeName>
        <fullName evidence="7">Box A-binding protein</fullName>
        <shortName evidence="7">BAP</shortName>
    </alternativeName>
    <alternativeName>
        <fullName evidence="7">TATA sequence-binding protein</fullName>
        <shortName evidence="7">TBP</shortName>
    </alternativeName>
    <alternativeName>
        <fullName evidence="7">TATA-box factor</fullName>
    </alternativeName>
</protein>
<dbReference type="InterPro" id="IPR033711">
    <property type="entry name" value="TBP_archaea"/>
</dbReference>
<evidence type="ECO:0000256" key="5">
    <source>
        <dbReference type="ARBA" id="ARBA00023163"/>
    </source>
</evidence>
<evidence type="ECO:0000256" key="1">
    <source>
        <dbReference type="ARBA" id="ARBA00005560"/>
    </source>
</evidence>
<comment type="similarity">
    <text evidence="1 7">Belongs to the TBP family.</text>
</comment>
<evidence type="ECO:0000313" key="8">
    <source>
        <dbReference type="EMBL" id="HGQ36320.1"/>
    </source>
</evidence>
<dbReference type="NCBIfam" id="NF001592">
    <property type="entry name" value="PRK00394.1-1"/>
    <property type="match status" value="1"/>
</dbReference>
<dbReference type="PRINTS" id="PR00686">
    <property type="entry name" value="TIFACTORIID"/>
</dbReference>
<dbReference type="InterPro" id="IPR012295">
    <property type="entry name" value="TBP_dom_sf"/>
</dbReference>
<keyword evidence="5 7" id="KW-0804">Transcription</keyword>
<sequence length="207" mass="23558">MENIVATVSIEQSIDLEYLDKVLPNVDYDPDQFPGLVFRLDTPKVTALIFRSGRMVVTGAKSTADLIRSVKKIVRVLMRYNMQITSRPRIQIQNIVASVNLGAEVLLEKVAFLLENTMYEPEQFPGLIYRMEDPHVVLLIFSSGKMVVTGAKSEDEVFQAVRNIYLKLKELGCVRETKPEEEILSEELGFMESGTSKKKLTYKDFLF</sequence>
<evidence type="ECO:0000313" key="9">
    <source>
        <dbReference type="EMBL" id="HGQ64680.1"/>
    </source>
</evidence>
<evidence type="ECO:0000256" key="7">
    <source>
        <dbReference type="HAMAP-Rule" id="MF_00408"/>
    </source>
</evidence>
<evidence type="ECO:0000256" key="6">
    <source>
        <dbReference type="ARBA" id="ARBA00025680"/>
    </source>
</evidence>
<feature type="repeat" description="2" evidence="7">
    <location>
        <begin position="92"/>
        <end position="168"/>
    </location>
</feature>